<dbReference type="Pfam" id="PF05486">
    <property type="entry name" value="SRP9-21"/>
    <property type="match status" value="1"/>
</dbReference>
<organism evidence="10 11">
    <name type="scientific">Monodon monoceros</name>
    <name type="common">Narwhal</name>
    <name type="synonym">Ceratodon monodon</name>
    <dbReference type="NCBI Taxonomy" id="40151"/>
    <lineage>
        <taxon>Eukaryota</taxon>
        <taxon>Metazoa</taxon>
        <taxon>Chordata</taxon>
        <taxon>Craniata</taxon>
        <taxon>Vertebrata</taxon>
        <taxon>Euteleostomi</taxon>
        <taxon>Mammalia</taxon>
        <taxon>Eutheria</taxon>
        <taxon>Laurasiatheria</taxon>
        <taxon>Artiodactyla</taxon>
        <taxon>Whippomorpha</taxon>
        <taxon>Cetacea</taxon>
        <taxon>Odontoceti</taxon>
        <taxon>Monodontidae</taxon>
        <taxon>Monodon</taxon>
    </lineage>
</organism>
<keyword evidence="7" id="KW-0687">Ribonucleoprotein</keyword>
<dbReference type="InterPro" id="IPR039914">
    <property type="entry name" value="SRP9-like"/>
</dbReference>
<comment type="similarity">
    <text evidence="2">Belongs to the SRP9 family.</text>
</comment>
<dbReference type="SUPFAM" id="SSF54762">
    <property type="entry name" value="Signal recognition particle alu RNA binding heterodimer, SRP9/14"/>
    <property type="match status" value="1"/>
</dbReference>
<evidence type="ECO:0000313" key="11">
    <source>
        <dbReference type="Proteomes" id="UP000694561"/>
    </source>
</evidence>
<dbReference type="GO" id="GO:0006614">
    <property type="term" value="P:SRP-dependent cotranslational protein targeting to membrane"/>
    <property type="evidence" value="ECO:0007669"/>
    <property type="project" value="InterPro"/>
</dbReference>
<evidence type="ECO:0000256" key="6">
    <source>
        <dbReference type="ARBA" id="ARBA00023135"/>
    </source>
</evidence>
<dbReference type="GO" id="GO:0045900">
    <property type="term" value="P:negative regulation of translational elongation"/>
    <property type="evidence" value="ECO:0007669"/>
    <property type="project" value="InterPro"/>
</dbReference>
<dbReference type="InterPro" id="IPR008832">
    <property type="entry name" value="SRP9"/>
</dbReference>
<evidence type="ECO:0000256" key="8">
    <source>
        <dbReference type="ARBA" id="ARBA00045462"/>
    </source>
</evidence>
<keyword evidence="6" id="KW-0733">Signal recognition particle</keyword>
<dbReference type="PANTHER" id="PTHR12834:SF12">
    <property type="entry name" value="SIGNAL RECOGNITION PARTICLE 9 KDA PROTEIN"/>
    <property type="match status" value="1"/>
</dbReference>
<dbReference type="InterPro" id="IPR009018">
    <property type="entry name" value="Signal_recog_particle_SRP9/14"/>
</dbReference>
<dbReference type="GO" id="GO:0005786">
    <property type="term" value="C:signal recognition particle, endoplasmic reticulum targeting"/>
    <property type="evidence" value="ECO:0007669"/>
    <property type="project" value="UniProtKB-KW"/>
</dbReference>
<keyword evidence="4" id="KW-0963">Cytoplasm</keyword>
<name>A0A8C6FA86_MONMO</name>
<keyword evidence="11" id="KW-1185">Reference proteome</keyword>
<dbReference type="AlphaFoldDB" id="A0A8C6FA86"/>
<dbReference type="GO" id="GO:0008312">
    <property type="term" value="F:7S RNA binding"/>
    <property type="evidence" value="ECO:0007669"/>
    <property type="project" value="InterPro"/>
</dbReference>
<evidence type="ECO:0000256" key="7">
    <source>
        <dbReference type="ARBA" id="ARBA00023274"/>
    </source>
</evidence>
<dbReference type="InterPro" id="IPR039432">
    <property type="entry name" value="SRP9_dom"/>
</dbReference>
<accession>A0A8C6FA86</accession>
<dbReference type="Gene3D" id="3.30.720.10">
    <property type="entry name" value="Signal recognition particle alu RNA binding heterodimer, srp9/1"/>
    <property type="match status" value="1"/>
</dbReference>
<dbReference type="Proteomes" id="UP000694561">
    <property type="component" value="Unplaced"/>
</dbReference>
<sequence length="57" mass="6503">MPQNSDGSLCIKVTEDLVCLVYRTDQAQDVKQVEKFHSQLMRLMVAKESRSVAMETD</sequence>
<reference evidence="10" key="1">
    <citation type="submission" date="2025-08" db="UniProtKB">
        <authorList>
            <consortium name="Ensembl"/>
        </authorList>
    </citation>
    <scope>IDENTIFICATION</scope>
</reference>
<evidence type="ECO:0000256" key="3">
    <source>
        <dbReference type="ARBA" id="ARBA00020414"/>
    </source>
</evidence>
<dbReference type="Ensembl" id="ENSMMNT00015023797.1">
    <property type="protein sequence ID" value="ENSMMNP00015021656.1"/>
    <property type="gene ID" value="ENSMMNG00015015939.1"/>
</dbReference>
<comment type="function">
    <text evidence="8">Component of the signal recognition particle (SRP) complex, a ribonucleoprotein complex that mediates the cotranslational targeting of secretory and membrane proteins to the endoplasmic reticulum (ER). SRP9 together with SRP14 and the Alu portion of the SRP RNA, constitutes the elongation arrest domain of SRP. The complex of SRP9 and SRP14 is required for SRP RNA binding.</text>
</comment>
<feature type="domain" description="SRP9" evidence="9">
    <location>
        <begin position="5"/>
        <end position="44"/>
    </location>
</feature>
<evidence type="ECO:0000256" key="2">
    <source>
        <dbReference type="ARBA" id="ARBA00009193"/>
    </source>
</evidence>
<dbReference type="PIRSF" id="PIRSF017029">
    <property type="entry name" value="Signal_recog_particle_SRP9"/>
    <property type="match status" value="1"/>
</dbReference>
<protein>
    <recommendedName>
        <fullName evidence="3">Signal recognition particle 9 kDa protein</fullName>
    </recommendedName>
</protein>
<evidence type="ECO:0000313" key="10">
    <source>
        <dbReference type="Ensembl" id="ENSMMNP00015021656.1"/>
    </source>
</evidence>
<evidence type="ECO:0000256" key="4">
    <source>
        <dbReference type="ARBA" id="ARBA00022490"/>
    </source>
</evidence>
<reference evidence="10" key="2">
    <citation type="submission" date="2025-09" db="UniProtKB">
        <authorList>
            <consortium name="Ensembl"/>
        </authorList>
    </citation>
    <scope>IDENTIFICATION</scope>
</reference>
<proteinExistence type="inferred from homology"/>
<keyword evidence="5" id="KW-0694">RNA-binding</keyword>
<evidence type="ECO:0000259" key="9">
    <source>
        <dbReference type="Pfam" id="PF05486"/>
    </source>
</evidence>
<dbReference type="PANTHER" id="PTHR12834">
    <property type="entry name" value="SIGNAL RECOGNITION PARTICLE 9 KDA PROTEIN"/>
    <property type="match status" value="1"/>
</dbReference>
<evidence type="ECO:0000256" key="5">
    <source>
        <dbReference type="ARBA" id="ARBA00022884"/>
    </source>
</evidence>
<dbReference type="GeneTree" id="ENSGT00390000018505"/>
<evidence type="ECO:0000256" key="1">
    <source>
        <dbReference type="ARBA" id="ARBA00004496"/>
    </source>
</evidence>
<comment type="subcellular location">
    <subcellularLocation>
        <location evidence="1">Cytoplasm</location>
    </subcellularLocation>
</comment>